<keyword evidence="11" id="KW-1185">Reference proteome</keyword>
<evidence type="ECO:0000259" key="9">
    <source>
        <dbReference type="Pfam" id="PF14380"/>
    </source>
</evidence>
<dbReference type="GO" id="GO:0016020">
    <property type="term" value="C:membrane"/>
    <property type="evidence" value="ECO:0007669"/>
    <property type="project" value="UniProtKB-SubCell"/>
</dbReference>
<dbReference type="Pfam" id="PF14380">
    <property type="entry name" value="WAK_assoc"/>
    <property type="match status" value="1"/>
</dbReference>
<gene>
    <name evidence="10" type="ORF">SASPL_146829</name>
</gene>
<keyword evidence="3 7" id="KW-0732">Signal</keyword>
<evidence type="ECO:0000256" key="5">
    <source>
        <dbReference type="ARBA" id="ARBA00047899"/>
    </source>
</evidence>
<organism evidence="10">
    <name type="scientific">Salvia splendens</name>
    <name type="common">Scarlet sage</name>
    <dbReference type="NCBI Taxonomy" id="180675"/>
    <lineage>
        <taxon>Eukaryota</taxon>
        <taxon>Viridiplantae</taxon>
        <taxon>Streptophyta</taxon>
        <taxon>Embryophyta</taxon>
        <taxon>Tracheophyta</taxon>
        <taxon>Spermatophyta</taxon>
        <taxon>Magnoliopsida</taxon>
        <taxon>eudicotyledons</taxon>
        <taxon>Gunneridae</taxon>
        <taxon>Pentapetalae</taxon>
        <taxon>asterids</taxon>
        <taxon>lamiids</taxon>
        <taxon>Lamiales</taxon>
        <taxon>Lamiaceae</taxon>
        <taxon>Nepetoideae</taxon>
        <taxon>Mentheae</taxon>
        <taxon>Salviinae</taxon>
        <taxon>Salvia</taxon>
        <taxon>Salvia subgen. Calosphace</taxon>
        <taxon>core Calosphace</taxon>
    </lineage>
</organism>
<protein>
    <recommendedName>
        <fullName evidence="2">non-specific serine/threonine protein kinase</fullName>
        <ecNumber evidence="2">2.7.11.1</ecNumber>
    </recommendedName>
</protein>
<dbReference type="Pfam" id="PF13947">
    <property type="entry name" value="GUB_WAK_bind"/>
    <property type="match status" value="1"/>
</dbReference>
<keyword evidence="4" id="KW-0325">Glycoprotein</keyword>
<comment type="subcellular location">
    <subcellularLocation>
        <location evidence="1">Membrane</location>
        <topology evidence="1">Single-pass membrane protein</topology>
    </subcellularLocation>
</comment>
<evidence type="ECO:0000259" key="8">
    <source>
        <dbReference type="Pfam" id="PF13947"/>
    </source>
</evidence>
<comment type="catalytic activity">
    <reaction evidence="6">
        <text>L-seryl-[protein] + ATP = O-phospho-L-seryl-[protein] + ADP + H(+)</text>
        <dbReference type="Rhea" id="RHEA:17989"/>
        <dbReference type="Rhea" id="RHEA-COMP:9863"/>
        <dbReference type="Rhea" id="RHEA-COMP:11604"/>
        <dbReference type="ChEBI" id="CHEBI:15378"/>
        <dbReference type="ChEBI" id="CHEBI:29999"/>
        <dbReference type="ChEBI" id="CHEBI:30616"/>
        <dbReference type="ChEBI" id="CHEBI:83421"/>
        <dbReference type="ChEBI" id="CHEBI:456216"/>
        <dbReference type="EC" id="2.7.11.1"/>
    </reaction>
</comment>
<dbReference type="InterPro" id="IPR025287">
    <property type="entry name" value="WAK_GUB"/>
</dbReference>
<feature type="domain" description="Wall-associated receptor kinase C-terminal" evidence="9">
    <location>
        <begin position="171"/>
        <end position="240"/>
    </location>
</feature>
<dbReference type="AlphaFoldDB" id="A0A8X8WDC2"/>
<dbReference type="GO" id="GO:0030247">
    <property type="term" value="F:polysaccharide binding"/>
    <property type="evidence" value="ECO:0007669"/>
    <property type="project" value="InterPro"/>
</dbReference>
<evidence type="ECO:0000313" key="10">
    <source>
        <dbReference type="EMBL" id="KAG6392605.1"/>
    </source>
</evidence>
<feature type="domain" description="Wall-associated receptor kinase galacturonan-binding" evidence="8">
    <location>
        <begin position="28"/>
        <end position="92"/>
    </location>
</feature>
<name>A0A8X8WDC2_SALSN</name>
<sequence length="282" mass="30882">MNGGFLPLILLLVIFGIPSCVVSQFETCRQPFRCGYLVDIPYPFYGVNRPVSCGAEGYEIICRDNIPLINTSSLLYRVLEINNLTRTLRVARDDLWNDPCGQTQQPLNTTLDTTLFSLDEPSNDQNITLLYGCTLLPSQARLPNLFDCSGRAALFFATPELIRTFTCTGLEVTVWVTQSAATSLGSNLSPDSSAQLLRTSIQGGFSIQWSADNQNCQRCLDSGGACGSDGSSSFVCHCANNTSVPSTCSIGNNSFISLPHHCIYPDFFVIPFIKNLFESILL</sequence>
<dbReference type="PANTHER" id="PTHR33138:SF72">
    <property type="entry name" value="WALL-ASSOCIATED RECEPTOR KINASE CARBOXY-TERMINAL PROTEIN"/>
    <property type="match status" value="1"/>
</dbReference>
<dbReference type="EC" id="2.7.11.1" evidence="2"/>
<dbReference type="Proteomes" id="UP000298416">
    <property type="component" value="Unassembled WGS sequence"/>
</dbReference>
<proteinExistence type="predicted"/>
<comment type="catalytic activity">
    <reaction evidence="5">
        <text>L-threonyl-[protein] + ATP = O-phospho-L-threonyl-[protein] + ADP + H(+)</text>
        <dbReference type="Rhea" id="RHEA:46608"/>
        <dbReference type="Rhea" id="RHEA-COMP:11060"/>
        <dbReference type="Rhea" id="RHEA-COMP:11605"/>
        <dbReference type="ChEBI" id="CHEBI:15378"/>
        <dbReference type="ChEBI" id="CHEBI:30013"/>
        <dbReference type="ChEBI" id="CHEBI:30616"/>
        <dbReference type="ChEBI" id="CHEBI:61977"/>
        <dbReference type="ChEBI" id="CHEBI:456216"/>
        <dbReference type="EC" id="2.7.11.1"/>
    </reaction>
</comment>
<evidence type="ECO:0000256" key="1">
    <source>
        <dbReference type="ARBA" id="ARBA00004167"/>
    </source>
</evidence>
<evidence type="ECO:0000313" key="11">
    <source>
        <dbReference type="Proteomes" id="UP000298416"/>
    </source>
</evidence>
<reference evidence="10" key="2">
    <citation type="submission" date="2020-08" db="EMBL/GenBank/DDBJ databases">
        <title>Plant Genome Project.</title>
        <authorList>
            <person name="Zhang R.-G."/>
        </authorList>
    </citation>
    <scope>NUCLEOTIDE SEQUENCE</scope>
    <source>
        <strain evidence="10">Huo1</strain>
        <tissue evidence="10">Leaf</tissue>
    </source>
</reference>
<evidence type="ECO:0000256" key="2">
    <source>
        <dbReference type="ARBA" id="ARBA00012513"/>
    </source>
</evidence>
<dbReference type="InterPro" id="IPR032872">
    <property type="entry name" value="WAK_assoc_C"/>
</dbReference>
<dbReference type="EMBL" id="PNBA02000018">
    <property type="protein sequence ID" value="KAG6392605.1"/>
    <property type="molecule type" value="Genomic_DNA"/>
</dbReference>
<feature type="signal peptide" evidence="7">
    <location>
        <begin position="1"/>
        <end position="23"/>
    </location>
</feature>
<evidence type="ECO:0000256" key="3">
    <source>
        <dbReference type="ARBA" id="ARBA00022729"/>
    </source>
</evidence>
<reference evidence="10" key="1">
    <citation type="submission" date="2018-01" db="EMBL/GenBank/DDBJ databases">
        <authorList>
            <person name="Mao J.F."/>
        </authorList>
    </citation>
    <scope>NUCLEOTIDE SEQUENCE</scope>
    <source>
        <strain evidence="10">Huo1</strain>
        <tissue evidence="10">Leaf</tissue>
    </source>
</reference>
<evidence type="ECO:0000256" key="7">
    <source>
        <dbReference type="SAM" id="SignalP"/>
    </source>
</evidence>
<comment type="caution">
    <text evidence="10">The sequence shown here is derived from an EMBL/GenBank/DDBJ whole genome shotgun (WGS) entry which is preliminary data.</text>
</comment>
<dbReference type="PANTHER" id="PTHR33138">
    <property type="entry name" value="OS01G0690200 PROTEIN"/>
    <property type="match status" value="1"/>
</dbReference>
<evidence type="ECO:0000256" key="4">
    <source>
        <dbReference type="ARBA" id="ARBA00023180"/>
    </source>
</evidence>
<feature type="chain" id="PRO_5036478639" description="non-specific serine/threonine protein kinase" evidence="7">
    <location>
        <begin position="24"/>
        <end position="282"/>
    </location>
</feature>
<dbReference type="GO" id="GO:0004674">
    <property type="term" value="F:protein serine/threonine kinase activity"/>
    <property type="evidence" value="ECO:0007669"/>
    <property type="project" value="UniProtKB-EC"/>
</dbReference>
<evidence type="ECO:0000256" key="6">
    <source>
        <dbReference type="ARBA" id="ARBA00048679"/>
    </source>
</evidence>
<accession>A0A8X8WDC2</accession>
<dbReference type="OrthoDB" id="912848at2759"/>